<dbReference type="PANTHER" id="PTHR43477">
    <property type="entry name" value="DIHYDROANTICAPSIN 7-DEHYDROGENASE"/>
    <property type="match status" value="1"/>
</dbReference>
<sequence length="254" mass="25905">MGWQSIRYDYAGADILVTGGTSGIGRAIATAFREAGANVTVTGTRASANEYDADLSGMRYLPLDLEDDGSIDAVADAVPACDVLVNNAGMSFYPLGLDERDPDVFARAVRIHLTAPYRLTRKLAGKLAASGRAGGGCVVGIGSVTSFMGLAVTLGYGAGKTGLLGMTRGLAVDLGASGIRLNVVAAGLVETAMTAAVFSPEGSAWREPSVARTPLGRLGKPDDIAGPVLFLASDAAAWITGQTIMVDGGYTISG</sequence>
<dbReference type="PROSITE" id="PS00061">
    <property type="entry name" value="ADH_SHORT"/>
    <property type="match status" value="1"/>
</dbReference>
<keyword evidence="4" id="KW-1185">Reference proteome</keyword>
<gene>
    <name evidence="3" type="ORF">GRI40_03605</name>
</gene>
<evidence type="ECO:0000256" key="1">
    <source>
        <dbReference type="ARBA" id="ARBA00006484"/>
    </source>
</evidence>
<dbReference type="EMBL" id="WTZA01000001">
    <property type="protein sequence ID" value="MXO74309.1"/>
    <property type="molecule type" value="Genomic_DNA"/>
</dbReference>
<proteinExistence type="inferred from homology"/>
<dbReference type="SUPFAM" id="SSF51735">
    <property type="entry name" value="NAD(P)-binding Rossmann-fold domains"/>
    <property type="match status" value="1"/>
</dbReference>
<dbReference type="CDD" id="cd05233">
    <property type="entry name" value="SDR_c"/>
    <property type="match status" value="1"/>
</dbReference>
<dbReference type="PRINTS" id="PR00081">
    <property type="entry name" value="GDHRDH"/>
</dbReference>
<name>A0A6I4T9V6_9SPHN</name>
<dbReference type="InterPro" id="IPR020904">
    <property type="entry name" value="Sc_DH/Rdtase_CS"/>
</dbReference>
<dbReference type="GO" id="GO:0016491">
    <property type="term" value="F:oxidoreductase activity"/>
    <property type="evidence" value="ECO:0007669"/>
    <property type="project" value="UniProtKB-KW"/>
</dbReference>
<comment type="caution">
    <text evidence="3">The sequence shown here is derived from an EMBL/GenBank/DDBJ whole genome shotgun (WGS) entry which is preliminary data.</text>
</comment>
<evidence type="ECO:0000313" key="3">
    <source>
        <dbReference type="EMBL" id="MXO74309.1"/>
    </source>
</evidence>
<dbReference type="FunFam" id="3.40.50.720:FF:000084">
    <property type="entry name" value="Short-chain dehydrogenase reductase"/>
    <property type="match status" value="1"/>
</dbReference>
<dbReference type="Pfam" id="PF13561">
    <property type="entry name" value="adh_short_C2"/>
    <property type="match status" value="1"/>
</dbReference>
<dbReference type="InterPro" id="IPR051122">
    <property type="entry name" value="SDR_DHRS6-like"/>
</dbReference>
<dbReference type="InterPro" id="IPR036291">
    <property type="entry name" value="NAD(P)-bd_dom_sf"/>
</dbReference>
<dbReference type="AlphaFoldDB" id="A0A6I4T9V6"/>
<reference evidence="3 4" key="1">
    <citation type="submission" date="2019-12" db="EMBL/GenBank/DDBJ databases">
        <title>Genomic-based taxomic classification of the family Erythrobacteraceae.</title>
        <authorList>
            <person name="Xu L."/>
        </authorList>
    </citation>
    <scope>NUCLEOTIDE SEQUENCE [LARGE SCALE GENOMIC DNA]</scope>
    <source>
        <strain evidence="3 4">100921-2</strain>
    </source>
</reference>
<comment type="similarity">
    <text evidence="1">Belongs to the short-chain dehydrogenases/reductases (SDR) family.</text>
</comment>
<keyword evidence="2" id="KW-0560">Oxidoreductase</keyword>
<dbReference type="Gene3D" id="3.40.50.720">
    <property type="entry name" value="NAD(P)-binding Rossmann-like Domain"/>
    <property type="match status" value="1"/>
</dbReference>
<protein>
    <submittedName>
        <fullName evidence="3">SDR family oxidoreductase</fullName>
    </submittedName>
</protein>
<evidence type="ECO:0000256" key="2">
    <source>
        <dbReference type="ARBA" id="ARBA00023002"/>
    </source>
</evidence>
<dbReference type="PRINTS" id="PR00080">
    <property type="entry name" value="SDRFAMILY"/>
</dbReference>
<dbReference type="InterPro" id="IPR002347">
    <property type="entry name" value="SDR_fam"/>
</dbReference>
<dbReference type="Proteomes" id="UP000439522">
    <property type="component" value="Unassembled WGS sequence"/>
</dbReference>
<organism evidence="3 4">
    <name type="scientific">Tsuneonella aeria</name>
    <dbReference type="NCBI Taxonomy" id="1837929"/>
    <lineage>
        <taxon>Bacteria</taxon>
        <taxon>Pseudomonadati</taxon>
        <taxon>Pseudomonadota</taxon>
        <taxon>Alphaproteobacteria</taxon>
        <taxon>Sphingomonadales</taxon>
        <taxon>Erythrobacteraceae</taxon>
        <taxon>Tsuneonella</taxon>
    </lineage>
</organism>
<dbReference type="PANTHER" id="PTHR43477:SF1">
    <property type="entry name" value="DIHYDROANTICAPSIN 7-DEHYDROGENASE"/>
    <property type="match status" value="1"/>
</dbReference>
<dbReference type="OrthoDB" id="286404at2"/>
<accession>A0A6I4T9V6</accession>
<evidence type="ECO:0000313" key="4">
    <source>
        <dbReference type="Proteomes" id="UP000439522"/>
    </source>
</evidence>